<keyword evidence="2" id="KW-1185">Reference proteome</keyword>
<organism evidence="1 2">
    <name type="scientific">Dictyocaulus viviparus</name>
    <name type="common">Bovine lungworm</name>
    <dbReference type="NCBI Taxonomy" id="29172"/>
    <lineage>
        <taxon>Eukaryota</taxon>
        <taxon>Metazoa</taxon>
        <taxon>Ecdysozoa</taxon>
        <taxon>Nematoda</taxon>
        <taxon>Chromadorea</taxon>
        <taxon>Rhabditida</taxon>
        <taxon>Rhabditina</taxon>
        <taxon>Rhabditomorpha</taxon>
        <taxon>Strongyloidea</taxon>
        <taxon>Metastrongylidae</taxon>
        <taxon>Dictyocaulus</taxon>
    </lineage>
</organism>
<dbReference type="EMBL" id="KN716223">
    <property type="protein sequence ID" value="KJH49798.1"/>
    <property type="molecule type" value="Genomic_DNA"/>
</dbReference>
<accession>A0A0D8XYT8</accession>
<dbReference type="Proteomes" id="UP000053766">
    <property type="component" value="Unassembled WGS sequence"/>
</dbReference>
<reference evidence="1 2" key="1">
    <citation type="submission" date="2013-11" db="EMBL/GenBank/DDBJ databases">
        <title>Draft genome of the bovine lungworm Dictyocaulus viviparus.</title>
        <authorList>
            <person name="Mitreva M."/>
        </authorList>
    </citation>
    <scope>NUCLEOTIDE SEQUENCE [LARGE SCALE GENOMIC DNA]</scope>
    <source>
        <strain evidence="1 2">HannoverDv2000</strain>
    </source>
</reference>
<evidence type="ECO:0000313" key="1">
    <source>
        <dbReference type="EMBL" id="KJH49798.1"/>
    </source>
</evidence>
<name>A0A0D8XYT8_DICVI</name>
<gene>
    <name evidence="1" type="ORF">DICVIV_04051</name>
</gene>
<protein>
    <submittedName>
        <fullName evidence="1">Uncharacterized protein</fullName>
    </submittedName>
</protein>
<sequence length="128" mass="15043">MDKRSDRNMLWITLKSKERNGQKLNMFTTSRVLRIIKWKNLETVGHKKLRTAHPQRGSFSVMQWILRPSNVFKPSVKTALYNSPRLTAFSLPEHQIIYCVNVVKKSLKLADSERIPLSKQNRYTEELT</sequence>
<evidence type="ECO:0000313" key="2">
    <source>
        <dbReference type="Proteomes" id="UP000053766"/>
    </source>
</evidence>
<reference evidence="2" key="2">
    <citation type="journal article" date="2016" name="Sci. Rep.">
        <title>Dictyocaulus viviparus genome, variome and transcriptome elucidate lungworm biology and support future intervention.</title>
        <authorList>
            <person name="McNulty S.N."/>
            <person name="Strube C."/>
            <person name="Rosa B.A."/>
            <person name="Martin J.C."/>
            <person name="Tyagi R."/>
            <person name="Choi Y.J."/>
            <person name="Wang Q."/>
            <person name="Hallsworth Pepin K."/>
            <person name="Zhang X."/>
            <person name="Ozersky P."/>
            <person name="Wilson R.K."/>
            <person name="Sternberg P.W."/>
            <person name="Gasser R.B."/>
            <person name="Mitreva M."/>
        </authorList>
    </citation>
    <scope>NUCLEOTIDE SEQUENCE [LARGE SCALE GENOMIC DNA]</scope>
    <source>
        <strain evidence="2">HannoverDv2000</strain>
    </source>
</reference>
<proteinExistence type="predicted"/>
<dbReference type="AlphaFoldDB" id="A0A0D8XYT8"/>